<evidence type="ECO:0000313" key="3">
    <source>
        <dbReference type="Proteomes" id="UP001500021"/>
    </source>
</evidence>
<dbReference type="Proteomes" id="UP001500021">
    <property type="component" value="Unassembled WGS sequence"/>
</dbReference>
<gene>
    <name evidence="2" type="ORF">GCM10009111_24140</name>
</gene>
<feature type="region of interest" description="Disordered" evidence="1">
    <location>
        <begin position="81"/>
        <end position="104"/>
    </location>
</feature>
<keyword evidence="3" id="KW-1185">Reference proteome</keyword>
<name>A0ABP3WL76_9GAMM</name>
<dbReference type="RefSeq" id="WP_343817752.1">
    <property type="nucleotide sequence ID" value="NZ_BAAAFA010000008.1"/>
</dbReference>
<protein>
    <submittedName>
        <fullName evidence="2">Uncharacterized protein</fullName>
    </submittedName>
</protein>
<accession>A0ABP3WL76</accession>
<evidence type="ECO:0000256" key="1">
    <source>
        <dbReference type="SAM" id="MobiDB-lite"/>
    </source>
</evidence>
<proteinExistence type="predicted"/>
<dbReference type="EMBL" id="BAAAFA010000008">
    <property type="protein sequence ID" value="GAA0819723.1"/>
    <property type="molecule type" value="Genomic_DNA"/>
</dbReference>
<evidence type="ECO:0000313" key="2">
    <source>
        <dbReference type="EMBL" id="GAA0819723.1"/>
    </source>
</evidence>
<comment type="caution">
    <text evidence="2">The sequence shown here is derived from an EMBL/GenBank/DDBJ whole genome shotgun (WGS) entry which is preliminary data.</text>
</comment>
<reference evidence="3" key="1">
    <citation type="journal article" date="2019" name="Int. J. Syst. Evol. Microbiol.">
        <title>The Global Catalogue of Microorganisms (GCM) 10K type strain sequencing project: providing services to taxonomists for standard genome sequencing and annotation.</title>
        <authorList>
            <consortium name="The Broad Institute Genomics Platform"/>
            <consortium name="The Broad Institute Genome Sequencing Center for Infectious Disease"/>
            <person name="Wu L."/>
            <person name="Ma J."/>
        </authorList>
    </citation>
    <scope>NUCLEOTIDE SEQUENCE [LARGE SCALE GENOMIC DNA]</scope>
    <source>
        <strain evidence="3">JCM 15608</strain>
    </source>
</reference>
<organism evidence="2 3">
    <name type="scientific">Colwellia asteriadis</name>
    <dbReference type="NCBI Taxonomy" id="517723"/>
    <lineage>
        <taxon>Bacteria</taxon>
        <taxon>Pseudomonadati</taxon>
        <taxon>Pseudomonadota</taxon>
        <taxon>Gammaproteobacteria</taxon>
        <taxon>Alteromonadales</taxon>
        <taxon>Colwelliaceae</taxon>
        <taxon>Colwellia</taxon>
    </lineage>
</organism>
<sequence length="136" mass="14708">MTTINSSAADYVGFVQKAVKRNTAIEVIEAKQSGTPVNKEEIQASNQAIKDKSVDAGLAVYQAELKKNAVDTYIESSKEAKEFYSSSSNDSDDGDSSSPEIYTFDAQAVNDARETVQKRAAGIAIYENIQSGKNEL</sequence>